<dbReference type="Proteomes" id="UP000027604">
    <property type="component" value="Chromosome I"/>
</dbReference>
<evidence type="ECO:0000256" key="12">
    <source>
        <dbReference type="ARBA" id="ARBA00023170"/>
    </source>
</evidence>
<keyword evidence="12 20" id="KW-0675">Receptor</keyword>
<evidence type="ECO:0000256" key="11">
    <source>
        <dbReference type="ARBA" id="ARBA00023136"/>
    </source>
</evidence>
<feature type="short sequence motif" description="TonB C-terminal box" evidence="15">
    <location>
        <begin position="699"/>
        <end position="716"/>
    </location>
</feature>
<keyword evidence="6 14" id="KW-0812">Transmembrane</keyword>
<evidence type="ECO:0000256" key="13">
    <source>
        <dbReference type="ARBA" id="ARBA00023237"/>
    </source>
</evidence>
<dbReference type="PANTHER" id="PTHR32552">
    <property type="entry name" value="FERRICHROME IRON RECEPTOR-RELATED"/>
    <property type="match status" value="1"/>
</dbReference>
<feature type="chain" id="PRO_5004797793" evidence="17">
    <location>
        <begin position="36"/>
        <end position="716"/>
    </location>
</feature>
<sequence length="716" mass="76954">MFPTTSSAKHLRVTRLHLALAAAGLCALHTAAFSAADVDDGASSLGPGAGPLSQVVVKATVEKKKLSDSVGSGALGRKSELDTPFSTKAVSSDEIEDRLATSIAEVLKYDASVTAISPPISTHPATIQVRGLRLDDLNGYKVDGLANINRGTEMPLEMFESVEVLKGLSGYMYGFGSPGGIVNYVSKRPTTDKSFSAALGYQEGGAIKEHIDTGGRVGEDGAFGYRLNLLHEDGGVQEESGSINRNAASLNLDWRLTRDLTLNYDVLYQRRATVGGTDIVIAPGFKVPAPIAGDSKLNSTGAGSDVEYSLYTTGLEYRLAPDWSANVSYRTSDSTRVYKKDQYYITNNNGNYKDRVTSELHAYHFDQVQASITGKFATFGLRHEVVAGLMSQNLVSTGSVVTPKLYIGTGNLYAPTIFNASGTNYSGGLYEDEATRQDAVFASDTVKLSDHWSVLGGLRYTQFQDTAFSTKGAVTASYPADKTTPTIALMYQPAADTTLYGSYVEALEQAASAPTSTVNALQTFAPIKSKQSELGIKTERSFWNASAALFQIERGAQYTNAGNVFVADGQTRYQGVEFNSVVQAAKNLSIEGGIMLLDATLRDAAPGYSGKHAVGAPRRQASVQATWREVLPGLALHAGAQYLGELAMDAANANSLPSYALFDAGFNYRHRYFGKMVSVRANIANLANRKYWTYYQENYLNVGSPRTASVNLRVDF</sequence>
<dbReference type="SUPFAM" id="SSF56935">
    <property type="entry name" value="Porins"/>
    <property type="match status" value="1"/>
</dbReference>
<keyword evidence="21" id="KW-1185">Reference proteome</keyword>
<protein>
    <submittedName>
        <fullName evidence="20">TonB-dependent siderophore receptor family protein</fullName>
    </submittedName>
</protein>
<dbReference type="eggNOG" id="COG4773">
    <property type="taxonomic scope" value="Bacteria"/>
</dbReference>
<evidence type="ECO:0000256" key="2">
    <source>
        <dbReference type="ARBA" id="ARBA00009810"/>
    </source>
</evidence>
<evidence type="ECO:0000256" key="8">
    <source>
        <dbReference type="ARBA" id="ARBA00023004"/>
    </source>
</evidence>
<keyword evidence="9" id="KW-0406">Ion transport</keyword>
<dbReference type="InterPro" id="IPR010105">
    <property type="entry name" value="TonB_sidphr_rcpt"/>
</dbReference>
<name>W0VCK4_9BURK</name>
<evidence type="ECO:0000256" key="3">
    <source>
        <dbReference type="ARBA" id="ARBA00022448"/>
    </source>
</evidence>
<evidence type="ECO:0000256" key="9">
    <source>
        <dbReference type="ARBA" id="ARBA00023065"/>
    </source>
</evidence>
<keyword evidence="8" id="KW-0408">Iron</keyword>
<dbReference type="PATRIC" id="fig|1349767.4.peg.1422"/>
<evidence type="ECO:0000259" key="19">
    <source>
        <dbReference type="Pfam" id="PF07715"/>
    </source>
</evidence>
<dbReference type="GO" id="GO:0038023">
    <property type="term" value="F:signaling receptor activity"/>
    <property type="evidence" value="ECO:0007669"/>
    <property type="project" value="InterPro"/>
</dbReference>
<evidence type="ECO:0000256" key="1">
    <source>
        <dbReference type="ARBA" id="ARBA00004571"/>
    </source>
</evidence>
<evidence type="ECO:0000256" key="15">
    <source>
        <dbReference type="PROSITE-ProRule" id="PRU10144"/>
    </source>
</evidence>
<evidence type="ECO:0000256" key="16">
    <source>
        <dbReference type="RuleBase" id="RU003357"/>
    </source>
</evidence>
<dbReference type="InterPro" id="IPR012910">
    <property type="entry name" value="Plug_dom"/>
</dbReference>
<evidence type="ECO:0000256" key="6">
    <source>
        <dbReference type="ARBA" id="ARBA00022692"/>
    </source>
</evidence>
<dbReference type="InterPro" id="IPR039426">
    <property type="entry name" value="TonB-dep_rcpt-like"/>
</dbReference>
<dbReference type="KEGG" id="jag:GJA_4796"/>
<evidence type="ECO:0000256" key="7">
    <source>
        <dbReference type="ARBA" id="ARBA00022729"/>
    </source>
</evidence>
<evidence type="ECO:0000259" key="18">
    <source>
        <dbReference type="Pfam" id="PF00593"/>
    </source>
</evidence>
<dbReference type="AlphaFoldDB" id="W0VCK4"/>
<dbReference type="InterPro" id="IPR037066">
    <property type="entry name" value="Plug_dom_sf"/>
</dbReference>
<dbReference type="PANTHER" id="PTHR32552:SF82">
    <property type="entry name" value="FCUA PROTEIN"/>
    <property type="match status" value="1"/>
</dbReference>
<dbReference type="PROSITE" id="PS01156">
    <property type="entry name" value="TONB_DEPENDENT_REC_2"/>
    <property type="match status" value="1"/>
</dbReference>
<dbReference type="HOGENOM" id="CLU_008287_22_1_4"/>
<gene>
    <name evidence="20" type="ORF">GJA_4796</name>
</gene>
<comment type="similarity">
    <text evidence="2 14 16">Belongs to the TonB-dependent receptor family.</text>
</comment>
<dbReference type="RefSeq" id="WP_038496743.1">
    <property type="nucleotide sequence ID" value="NZ_BCTH01000075.1"/>
</dbReference>
<evidence type="ECO:0000256" key="4">
    <source>
        <dbReference type="ARBA" id="ARBA00022452"/>
    </source>
</evidence>
<evidence type="ECO:0000313" key="20">
    <source>
        <dbReference type="EMBL" id="CDG85400.1"/>
    </source>
</evidence>
<keyword evidence="10 16" id="KW-0798">TonB box</keyword>
<evidence type="ECO:0000256" key="5">
    <source>
        <dbReference type="ARBA" id="ARBA00022496"/>
    </source>
</evidence>
<dbReference type="NCBIfam" id="TIGR01783">
    <property type="entry name" value="TonB-siderophor"/>
    <property type="match status" value="1"/>
</dbReference>
<reference evidence="20 21" key="1">
    <citation type="journal article" date="2015" name="Genome Announc.">
        <title>Genome Sequence of Mushroom Soft-Rot Pathogen Janthinobacterium agaricidamnosum.</title>
        <authorList>
            <person name="Graupner K."/>
            <person name="Lackner G."/>
            <person name="Hertweck C."/>
        </authorList>
    </citation>
    <scope>NUCLEOTIDE SEQUENCE [LARGE SCALE GENOMIC DNA]</scope>
    <source>
        <strain evidence="21">NBRC 102515 / DSM 9628</strain>
    </source>
</reference>
<keyword evidence="4 14" id="KW-1134">Transmembrane beta strand</keyword>
<dbReference type="InterPro" id="IPR036942">
    <property type="entry name" value="Beta-barrel_TonB_sf"/>
</dbReference>
<accession>W0VCK4</accession>
<dbReference type="InterPro" id="IPR010917">
    <property type="entry name" value="TonB_rcpt_CS"/>
</dbReference>
<keyword evidence="5" id="KW-0410">Iron transport</keyword>
<evidence type="ECO:0000313" key="21">
    <source>
        <dbReference type="Proteomes" id="UP000027604"/>
    </source>
</evidence>
<keyword evidence="13 14" id="KW-0998">Cell outer membrane</keyword>
<feature type="signal peptide" evidence="17">
    <location>
        <begin position="1"/>
        <end position="35"/>
    </location>
</feature>
<evidence type="ECO:0000256" key="17">
    <source>
        <dbReference type="SAM" id="SignalP"/>
    </source>
</evidence>
<comment type="subcellular location">
    <subcellularLocation>
        <location evidence="1 14">Cell outer membrane</location>
        <topology evidence="1 14">Multi-pass membrane protein</topology>
    </subcellularLocation>
</comment>
<feature type="domain" description="TonB-dependent receptor-like beta-barrel" evidence="18">
    <location>
        <begin position="254"/>
        <end position="686"/>
    </location>
</feature>
<dbReference type="Gene3D" id="2.170.130.10">
    <property type="entry name" value="TonB-dependent receptor, plug domain"/>
    <property type="match status" value="1"/>
</dbReference>
<organism evidence="20 21">
    <name type="scientific">Janthinobacterium agaricidamnosum NBRC 102515 = DSM 9628</name>
    <dbReference type="NCBI Taxonomy" id="1349767"/>
    <lineage>
        <taxon>Bacteria</taxon>
        <taxon>Pseudomonadati</taxon>
        <taxon>Pseudomonadota</taxon>
        <taxon>Betaproteobacteria</taxon>
        <taxon>Burkholderiales</taxon>
        <taxon>Oxalobacteraceae</taxon>
        <taxon>Janthinobacterium</taxon>
    </lineage>
</organism>
<dbReference type="Pfam" id="PF00593">
    <property type="entry name" value="TonB_dep_Rec_b-barrel"/>
    <property type="match status" value="1"/>
</dbReference>
<dbReference type="CDD" id="cd01347">
    <property type="entry name" value="ligand_gated_channel"/>
    <property type="match status" value="1"/>
</dbReference>
<dbReference type="STRING" id="1349767.GJA_4796"/>
<dbReference type="InterPro" id="IPR000531">
    <property type="entry name" value="Beta-barrel_TonB"/>
</dbReference>
<dbReference type="PROSITE" id="PS52016">
    <property type="entry name" value="TONB_DEPENDENT_REC_3"/>
    <property type="match status" value="1"/>
</dbReference>
<evidence type="ECO:0000256" key="14">
    <source>
        <dbReference type="PROSITE-ProRule" id="PRU01360"/>
    </source>
</evidence>
<proteinExistence type="inferred from homology"/>
<dbReference type="OrthoDB" id="8732650at2"/>
<keyword evidence="11 14" id="KW-0472">Membrane</keyword>
<dbReference type="GO" id="GO:0015891">
    <property type="term" value="P:siderophore transport"/>
    <property type="evidence" value="ECO:0007669"/>
    <property type="project" value="InterPro"/>
</dbReference>
<dbReference type="Pfam" id="PF07715">
    <property type="entry name" value="Plug"/>
    <property type="match status" value="1"/>
</dbReference>
<dbReference type="EMBL" id="HG322949">
    <property type="protein sequence ID" value="CDG85400.1"/>
    <property type="molecule type" value="Genomic_DNA"/>
</dbReference>
<dbReference type="GO" id="GO:0015344">
    <property type="term" value="F:siderophore uptake transmembrane transporter activity"/>
    <property type="evidence" value="ECO:0007669"/>
    <property type="project" value="TreeGrafter"/>
</dbReference>
<dbReference type="GO" id="GO:0009279">
    <property type="term" value="C:cell outer membrane"/>
    <property type="evidence" value="ECO:0007669"/>
    <property type="project" value="UniProtKB-SubCell"/>
</dbReference>
<feature type="domain" description="TonB-dependent receptor plug" evidence="19">
    <location>
        <begin position="81"/>
        <end position="181"/>
    </location>
</feature>
<keyword evidence="7 17" id="KW-0732">Signal</keyword>
<evidence type="ECO:0000256" key="10">
    <source>
        <dbReference type="ARBA" id="ARBA00023077"/>
    </source>
</evidence>
<dbReference type="Gene3D" id="2.40.170.20">
    <property type="entry name" value="TonB-dependent receptor, beta-barrel domain"/>
    <property type="match status" value="1"/>
</dbReference>
<keyword evidence="3 14" id="KW-0813">Transport</keyword>